<dbReference type="Proteomes" id="UP000242188">
    <property type="component" value="Unassembled WGS sequence"/>
</dbReference>
<dbReference type="AlphaFoldDB" id="A0A210QSJ2"/>
<feature type="transmembrane region" description="Helical" evidence="13">
    <location>
        <begin position="281"/>
        <end position="300"/>
    </location>
</feature>
<comment type="subcellular location">
    <subcellularLocation>
        <location evidence="1">Membrane</location>
        <topology evidence="1">Multi-pass membrane protein</topology>
    </subcellularLocation>
</comment>
<keyword evidence="12" id="KW-0012">Acyltransferase</keyword>
<sequence length="317" mass="36905">MPSHDNTVNVNGGYEINTSKMESPYVQLEKQETVAPTQKKKSRLREKLYHVFTVVVLVTLSHLALHAQWLLPIFYAISLPIVISIRIFIYFKNKWHYFLLDFCYYANLAWFIFIWIADSPRMFAVVFGIANGPLLWAMVVYRNSLVFHNHDKVSSSFIHIVPGTLSFAIRWYPKTTSTHWVKDFNVGNTDWDPEMLIWLFLIPLCCFLFHSGMYALVIHVIKKPGPEHFLSYNYLGTKKGGCIHSLFNCCGEGSRKFFFYFFNWLFCFCSLTGVVLSFYFFAAHCVLLVTLTLIIVYNGASYYMHVFSVRGFVDEIE</sequence>
<feature type="transmembrane region" description="Helical" evidence="13">
    <location>
        <begin position="73"/>
        <end position="91"/>
    </location>
</feature>
<evidence type="ECO:0000256" key="12">
    <source>
        <dbReference type="ARBA" id="ARBA00023315"/>
    </source>
</evidence>
<gene>
    <name evidence="14" type="ORF">KP79_PYT17002</name>
</gene>
<dbReference type="OrthoDB" id="406287at2759"/>
<dbReference type="GO" id="GO:0016020">
    <property type="term" value="C:membrane"/>
    <property type="evidence" value="ECO:0007669"/>
    <property type="project" value="UniProtKB-SubCell"/>
</dbReference>
<dbReference type="EMBL" id="NEDP02002114">
    <property type="protein sequence ID" value="OWF51704.1"/>
    <property type="molecule type" value="Genomic_DNA"/>
</dbReference>
<comment type="caution">
    <text evidence="14">The sequence shown here is derived from an EMBL/GenBank/DDBJ whole genome shotgun (WGS) entry which is preliminary data.</text>
</comment>
<feature type="transmembrane region" description="Helical" evidence="13">
    <location>
        <begin position="122"/>
        <end position="141"/>
    </location>
</feature>
<organism evidence="14 15">
    <name type="scientific">Mizuhopecten yessoensis</name>
    <name type="common">Japanese scallop</name>
    <name type="synonym">Patinopecten yessoensis</name>
    <dbReference type="NCBI Taxonomy" id="6573"/>
    <lineage>
        <taxon>Eukaryota</taxon>
        <taxon>Metazoa</taxon>
        <taxon>Spiralia</taxon>
        <taxon>Lophotrochozoa</taxon>
        <taxon>Mollusca</taxon>
        <taxon>Bivalvia</taxon>
        <taxon>Autobranchia</taxon>
        <taxon>Pteriomorphia</taxon>
        <taxon>Pectinida</taxon>
        <taxon>Pectinoidea</taxon>
        <taxon>Pectinidae</taxon>
        <taxon>Mizuhopecten</taxon>
    </lineage>
</organism>
<evidence type="ECO:0000313" key="15">
    <source>
        <dbReference type="Proteomes" id="UP000242188"/>
    </source>
</evidence>
<evidence type="ECO:0000256" key="10">
    <source>
        <dbReference type="ARBA" id="ARBA00023209"/>
    </source>
</evidence>
<accession>A0A210QSJ2</accession>
<dbReference type="GO" id="GO:0006656">
    <property type="term" value="P:phosphatidylcholine biosynthetic process"/>
    <property type="evidence" value="ECO:0007669"/>
    <property type="project" value="TreeGrafter"/>
</dbReference>
<feature type="transmembrane region" description="Helical" evidence="13">
    <location>
        <begin position="195"/>
        <end position="221"/>
    </location>
</feature>
<evidence type="ECO:0000313" key="14">
    <source>
        <dbReference type="EMBL" id="OWF51704.1"/>
    </source>
</evidence>
<evidence type="ECO:0000256" key="1">
    <source>
        <dbReference type="ARBA" id="ARBA00004141"/>
    </source>
</evidence>
<feature type="transmembrane region" description="Helical" evidence="13">
    <location>
        <begin position="153"/>
        <end position="172"/>
    </location>
</feature>
<evidence type="ECO:0000256" key="8">
    <source>
        <dbReference type="ARBA" id="ARBA00023098"/>
    </source>
</evidence>
<feature type="transmembrane region" description="Helical" evidence="13">
    <location>
        <begin position="98"/>
        <end position="116"/>
    </location>
</feature>
<proteinExistence type="inferred from homology"/>
<evidence type="ECO:0000256" key="11">
    <source>
        <dbReference type="ARBA" id="ARBA00023264"/>
    </source>
</evidence>
<name>A0A210QSJ2_MIZYE</name>
<dbReference type="GO" id="GO:0016746">
    <property type="term" value="F:acyltransferase activity"/>
    <property type="evidence" value="ECO:0007669"/>
    <property type="project" value="UniProtKB-KW"/>
</dbReference>
<evidence type="ECO:0000256" key="7">
    <source>
        <dbReference type="ARBA" id="ARBA00022989"/>
    </source>
</evidence>
<feature type="transmembrane region" description="Helical" evidence="13">
    <location>
        <begin position="257"/>
        <end position="275"/>
    </location>
</feature>
<keyword evidence="9 13" id="KW-0472">Membrane</keyword>
<dbReference type="Pfam" id="PF10998">
    <property type="entry name" value="DUF2838"/>
    <property type="match status" value="1"/>
</dbReference>
<dbReference type="PANTHER" id="PTHR31201">
    <property type="entry name" value="OS01G0585100 PROTEIN"/>
    <property type="match status" value="1"/>
</dbReference>
<keyword evidence="4" id="KW-0444">Lipid biosynthesis</keyword>
<evidence type="ECO:0000256" key="13">
    <source>
        <dbReference type="SAM" id="Phobius"/>
    </source>
</evidence>
<evidence type="ECO:0000256" key="6">
    <source>
        <dbReference type="ARBA" id="ARBA00022692"/>
    </source>
</evidence>
<comment type="similarity">
    <text evidence="2">Belongs to the GPC1 family.</text>
</comment>
<keyword evidence="5" id="KW-0808">Transferase</keyword>
<dbReference type="InterPro" id="IPR021261">
    <property type="entry name" value="GPCAT"/>
</dbReference>
<evidence type="ECO:0000256" key="5">
    <source>
        <dbReference type="ARBA" id="ARBA00022679"/>
    </source>
</evidence>
<feature type="transmembrane region" description="Helical" evidence="13">
    <location>
        <begin position="48"/>
        <end position="67"/>
    </location>
</feature>
<keyword evidence="7 13" id="KW-1133">Transmembrane helix</keyword>
<keyword evidence="10" id="KW-0594">Phospholipid biosynthesis</keyword>
<dbReference type="PANTHER" id="PTHR31201:SF1">
    <property type="entry name" value="GLYCEROPHOSPHOCHOLINE ACYLTRANSFERASE 1"/>
    <property type="match status" value="1"/>
</dbReference>
<evidence type="ECO:0000256" key="9">
    <source>
        <dbReference type="ARBA" id="ARBA00023136"/>
    </source>
</evidence>
<evidence type="ECO:0000256" key="4">
    <source>
        <dbReference type="ARBA" id="ARBA00022516"/>
    </source>
</evidence>
<keyword evidence="8" id="KW-0443">Lipid metabolism</keyword>
<protein>
    <recommendedName>
        <fullName evidence="3">Glycerophosphocholine acyltransferase 1</fullName>
    </recommendedName>
</protein>
<evidence type="ECO:0000256" key="2">
    <source>
        <dbReference type="ARBA" id="ARBA00006675"/>
    </source>
</evidence>
<keyword evidence="6 13" id="KW-0812">Transmembrane</keyword>
<keyword evidence="11" id="KW-1208">Phospholipid metabolism</keyword>
<evidence type="ECO:0000256" key="3">
    <source>
        <dbReference type="ARBA" id="ARBA00019082"/>
    </source>
</evidence>
<reference evidence="14 15" key="1">
    <citation type="journal article" date="2017" name="Nat. Ecol. Evol.">
        <title>Scallop genome provides insights into evolution of bilaterian karyotype and development.</title>
        <authorList>
            <person name="Wang S."/>
            <person name="Zhang J."/>
            <person name="Jiao W."/>
            <person name="Li J."/>
            <person name="Xun X."/>
            <person name="Sun Y."/>
            <person name="Guo X."/>
            <person name="Huan P."/>
            <person name="Dong B."/>
            <person name="Zhang L."/>
            <person name="Hu X."/>
            <person name="Sun X."/>
            <person name="Wang J."/>
            <person name="Zhao C."/>
            <person name="Wang Y."/>
            <person name="Wang D."/>
            <person name="Huang X."/>
            <person name="Wang R."/>
            <person name="Lv J."/>
            <person name="Li Y."/>
            <person name="Zhang Z."/>
            <person name="Liu B."/>
            <person name="Lu W."/>
            <person name="Hui Y."/>
            <person name="Liang J."/>
            <person name="Zhou Z."/>
            <person name="Hou R."/>
            <person name="Li X."/>
            <person name="Liu Y."/>
            <person name="Li H."/>
            <person name="Ning X."/>
            <person name="Lin Y."/>
            <person name="Zhao L."/>
            <person name="Xing Q."/>
            <person name="Dou J."/>
            <person name="Li Y."/>
            <person name="Mao J."/>
            <person name="Guo H."/>
            <person name="Dou H."/>
            <person name="Li T."/>
            <person name="Mu C."/>
            <person name="Jiang W."/>
            <person name="Fu Q."/>
            <person name="Fu X."/>
            <person name="Miao Y."/>
            <person name="Liu J."/>
            <person name="Yu Q."/>
            <person name="Li R."/>
            <person name="Liao H."/>
            <person name="Li X."/>
            <person name="Kong Y."/>
            <person name="Jiang Z."/>
            <person name="Chourrout D."/>
            <person name="Li R."/>
            <person name="Bao Z."/>
        </authorList>
    </citation>
    <scope>NUCLEOTIDE SEQUENCE [LARGE SCALE GENOMIC DNA]</scope>
    <source>
        <strain evidence="14 15">PY_sf001</strain>
    </source>
</reference>
<keyword evidence="15" id="KW-1185">Reference proteome</keyword>